<reference evidence="2" key="1">
    <citation type="journal article" date="2022" name="Mol. Ecol. Resour.">
        <title>The genomes of chicory, endive, great burdock and yacon provide insights into Asteraceae palaeo-polyploidization history and plant inulin production.</title>
        <authorList>
            <person name="Fan W."/>
            <person name="Wang S."/>
            <person name="Wang H."/>
            <person name="Wang A."/>
            <person name="Jiang F."/>
            <person name="Liu H."/>
            <person name="Zhao H."/>
            <person name="Xu D."/>
            <person name="Zhang Y."/>
        </authorList>
    </citation>
    <scope>NUCLEOTIDE SEQUENCE [LARGE SCALE GENOMIC DNA]</scope>
    <source>
        <strain evidence="2">cv. Yunnan</strain>
    </source>
</reference>
<sequence length="88" mass="9661">MDSASSHCQEPATSQQSAIIFIPKIPSNMTFVGAVTAIATTIVSRTIDATSTTVRPSSFRARRRLIFADQSQHISFGQQIQQVMDTFQ</sequence>
<reference evidence="1 2" key="2">
    <citation type="journal article" date="2022" name="Mol. Ecol. Resour.">
        <title>The genomes of chicory, endive, great burdock and yacon provide insights into Asteraceae paleo-polyploidization history and plant inulin production.</title>
        <authorList>
            <person name="Fan W."/>
            <person name="Wang S."/>
            <person name="Wang H."/>
            <person name="Wang A."/>
            <person name="Jiang F."/>
            <person name="Liu H."/>
            <person name="Zhao H."/>
            <person name="Xu D."/>
            <person name="Zhang Y."/>
        </authorList>
    </citation>
    <scope>NUCLEOTIDE SEQUENCE [LARGE SCALE GENOMIC DNA]</scope>
    <source>
        <strain evidence="2">cv. Yunnan</strain>
        <tissue evidence="1">Leaves</tissue>
    </source>
</reference>
<dbReference type="Proteomes" id="UP001056120">
    <property type="component" value="Linkage Group LG19"/>
</dbReference>
<evidence type="ECO:0000313" key="1">
    <source>
        <dbReference type="EMBL" id="KAI3745259.1"/>
    </source>
</evidence>
<keyword evidence="2" id="KW-1185">Reference proteome</keyword>
<gene>
    <name evidence="1" type="ORF">L1987_58369</name>
</gene>
<dbReference type="EMBL" id="CM042036">
    <property type="protein sequence ID" value="KAI3745259.1"/>
    <property type="molecule type" value="Genomic_DNA"/>
</dbReference>
<accession>A0ACB9DF43</accession>
<comment type="caution">
    <text evidence="1">The sequence shown here is derived from an EMBL/GenBank/DDBJ whole genome shotgun (WGS) entry which is preliminary data.</text>
</comment>
<name>A0ACB9DF43_9ASTR</name>
<evidence type="ECO:0000313" key="2">
    <source>
        <dbReference type="Proteomes" id="UP001056120"/>
    </source>
</evidence>
<protein>
    <submittedName>
        <fullName evidence="1">Uncharacterized protein</fullName>
    </submittedName>
</protein>
<organism evidence="1 2">
    <name type="scientific">Smallanthus sonchifolius</name>
    <dbReference type="NCBI Taxonomy" id="185202"/>
    <lineage>
        <taxon>Eukaryota</taxon>
        <taxon>Viridiplantae</taxon>
        <taxon>Streptophyta</taxon>
        <taxon>Embryophyta</taxon>
        <taxon>Tracheophyta</taxon>
        <taxon>Spermatophyta</taxon>
        <taxon>Magnoliopsida</taxon>
        <taxon>eudicotyledons</taxon>
        <taxon>Gunneridae</taxon>
        <taxon>Pentapetalae</taxon>
        <taxon>asterids</taxon>
        <taxon>campanulids</taxon>
        <taxon>Asterales</taxon>
        <taxon>Asteraceae</taxon>
        <taxon>Asteroideae</taxon>
        <taxon>Heliantheae alliance</taxon>
        <taxon>Millerieae</taxon>
        <taxon>Smallanthus</taxon>
    </lineage>
</organism>
<proteinExistence type="predicted"/>